<evidence type="ECO:0000256" key="4">
    <source>
        <dbReference type="ARBA" id="ARBA00022764"/>
    </source>
</evidence>
<feature type="signal peptide" evidence="9">
    <location>
        <begin position="1"/>
        <end position="29"/>
    </location>
</feature>
<keyword evidence="11" id="KW-1185">Reference proteome</keyword>
<comment type="caution">
    <text evidence="10">The sequence shown here is derived from an EMBL/GenBank/DDBJ whole genome shotgun (WGS) entry which is preliminary data.</text>
</comment>
<reference evidence="10" key="1">
    <citation type="journal article" date="2021" name="Front. Microbiol.">
        <title>Comprehensive Comparative Genomics and Phenotyping of Methylobacterium Species.</title>
        <authorList>
            <person name="Alessa O."/>
            <person name="Ogura Y."/>
            <person name="Fujitani Y."/>
            <person name="Takami H."/>
            <person name="Hayashi T."/>
            <person name="Sahin N."/>
            <person name="Tani A."/>
        </authorList>
    </citation>
    <scope>NUCLEOTIDE SEQUENCE</scope>
    <source>
        <strain evidence="10">DSM 14458</strain>
    </source>
</reference>
<keyword evidence="7" id="KW-0482">Metalloprotease</keyword>
<sequence length="314" mass="33677">MPLPRLPLSPLPVVVATLAACALAGPAAAQDRGSVNPKPLPPLANPNDPSTPAKALFGRVTGPTGGPAQSFGSYAKGCFSGGESLPMDGSNWQVMRPSRNRMWGVPHLVNFIERLAAQAPRAGWPGLLVGDMSQPRGGPMLTGHASHQLGLDVDVWLTPMPDHRMSRAEREETSATNVVRADRLDIDPDVWTSQHTALIRMTARQPEVARIFVNPAIKKALCREAGGDRGWLNKVRPMYGHNYHYHIRLACPGGEGSCDDQAPPPPGDGCGAELDYWFSPAILNPPKPKTPPKPRPPMTLAGLPDACRAVLHAR</sequence>
<dbReference type="Pfam" id="PF03411">
    <property type="entry name" value="Peptidase_M74"/>
    <property type="match status" value="1"/>
</dbReference>
<feature type="chain" id="PRO_5046144340" evidence="9">
    <location>
        <begin position="30"/>
        <end position="314"/>
    </location>
</feature>
<evidence type="ECO:0000256" key="8">
    <source>
        <dbReference type="SAM" id="MobiDB-lite"/>
    </source>
</evidence>
<evidence type="ECO:0000313" key="10">
    <source>
        <dbReference type="EMBL" id="GJE78357.1"/>
    </source>
</evidence>
<reference evidence="10" key="2">
    <citation type="submission" date="2021-08" db="EMBL/GenBank/DDBJ databases">
        <authorList>
            <person name="Tani A."/>
            <person name="Ola A."/>
            <person name="Ogura Y."/>
            <person name="Katsura K."/>
            <person name="Hayashi T."/>
        </authorList>
    </citation>
    <scope>NUCLEOTIDE SEQUENCE</scope>
    <source>
        <strain evidence="10">DSM 14458</strain>
    </source>
</reference>
<evidence type="ECO:0000256" key="1">
    <source>
        <dbReference type="ARBA" id="ARBA00022670"/>
    </source>
</evidence>
<dbReference type="PROSITE" id="PS51257">
    <property type="entry name" value="PROKAR_LIPOPROTEIN"/>
    <property type="match status" value="1"/>
</dbReference>
<evidence type="ECO:0000256" key="6">
    <source>
        <dbReference type="ARBA" id="ARBA00022833"/>
    </source>
</evidence>
<dbReference type="EMBL" id="BPRE01000023">
    <property type="protein sequence ID" value="GJE78357.1"/>
    <property type="molecule type" value="Genomic_DNA"/>
</dbReference>
<evidence type="ECO:0000256" key="2">
    <source>
        <dbReference type="ARBA" id="ARBA00022723"/>
    </source>
</evidence>
<dbReference type="InterPro" id="IPR009045">
    <property type="entry name" value="Zn_M74/Hedgehog-like"/>
</dbReference>
<dbReference type="PIRSF" id="PIRSF018455">
    <property type="entry name" value="MepA"/>
    <property type="match status" value="1"/>
</dbReference>
<evidence type="ECO:0000256" key="5">
    <source>
        <dbReference type="ARBA" id="ARBA00022801"/>
    </source>
</evidence>
<evidence type="ECO:0000256" key="9">
    <source>
        <dbReference type="SAM" id="SignalP"/>
    </source>
</evidence>
<feature type="region of interest" description="Disordered" evidence="8">
    <location>
        <begin position="28"/>
        <end position="62"/>
    </location>
</feature>
<dbReference type="Proteomes" id="UP001055093">
    <property type="component" value="Unassembled WGS sequence"/>
</dbReference>
<organism evidence="10 11">
    <name type="scientific">Methylorubrum suomiense</name>
    <dbReference type="NCBI Taxonomy" id="144191"/>
    <lineage>
        <taxon>Bacteria</taxon>
        <taxon>Pseudomonadati</taxon>
        <taxon>Pseudomonadota</taxon>
        <taxon>Alphaproteobacteria</taxon>
        <taxon>Hyphomicrobiales</taxon>
        <taxon>Methylobacteriaceae</taxon>
        <taxon>Methylorubrum</taxon>
    </lineage>
</organism>
<dbReference type="SUPFAM" id="SSF55166">
    <property type="entry name" value="Hedgehog/DD-peptidase"/>
    <property type="match status" value="1"/>
</dbReference>
<evidence type="ECO:0000256" key="7">
    <source>
        <dbReference type="ARBA" id="ARBA00023049"/>
    </source>
</evidence>
<protein>
    <submittedName>
        <fullName evidence="10">Penicillin-insensitive murein endopeptidase</fullName>
    </submittedName>
</protein>
<dbReference type="InterPro" id="IPR005073">
    <property type="entry name" value="Peptidase_M74"/>
</dbReference>
<dbReference type="Gene3D" id="3.30.1380.10">
    <property type="match status" value="1"/>
</dbReference>
<proteinExistence type="predicted"/>
<evidence type="ECO:0000313" key="11">
    <source>
        <dbReference type="Proteomes" id="UP001055093"/>
    </source>
</evidence>
<keyword evidence="2" id="KW-0479">Metal-binding</keyword>
<accession>A0ABQ4V1Q5</accession>
<keyword evidence="6" id="KW-0862">Zinc</keyword>
<dbReference type="RefSeq" id="WP_137831336.1">
    <property type="nucleotide sequence ID" value="NZ_BPRE01000023.1"/>
</dbReference>
<gene>
    <name evidence="10" type="primary">mepA</name>
    <name evidence="10" type="ORF">BGCPKDLD_4972</name>
</gene>
<dbReference type="NCBIfam" id="NF006947">
    <property type="entry name" value="PRK09429.1"/>
    <property type="match status" value="1"/>
</dbReference>
<keyword evidence="1" id="KW-0645">Protease</keyword>
<evidence type="ECO:0000256" key="3">
    <source>
        <dbReference type="ARBA" id="ARBA00022729"/>
    </source>
</evidence>
<keyword evidence="4" id="KW-0574">Periplasm</keyword>
<keyword evidence="5" id="KW-0378">Hydrolase</keyword>
<keyword evidence="3 9" id="KW-0732">Signal</keyword>
<name>A0ABQ4V1Q5_9HYPH</name>